<evidence type="ECO:0000256" key="8">
    <source>
        <dbReference type="SAM" id="Phobius"/>
    </source>
</evidence>
<dbReference type="GO" id="GO:0055085">
    <property type="term" value="P:transmembrane transport"/>
    <property type="evidence" value="ECO:0007669"/>
    <property type="project" value="TreeGrafter"/>
</dbReference>
<dbReference type="PANTHER" id="PTHR21716">
    <property type="entry name" value="TRANSMEMBRANE PROTEIN"/>
    <property type="match status" value="1"/>
</dbReference>
<comment type="subcellular location">
    <subcellularLocation>
        <location evidence="1">Cell membrane</location>
        <topology evidence="1">Multi-pass membrane protein</topology>
    </subcellularLocation>
</comment>
<sequence length="223" mass="24849">MLNPIVKYVLNNHILATVIIVGIGFFLFQIKGILMGLFMAYIIMASVHPFVRTLRRYKVPKIVAIVLIYALVIGFFVLLVIPILPFFISQVQALFKAIPIYLDTASSALGIQLSLPTIQSYLSPLVSSLGENAFSITGKVFGGLFSILTIFILSFYLLIDRERLGRSVPEILPEEYREKTILTIHLVEDKLGAWLRGQIVLSLAIGVITWFVLTILGIPFALP</sequence>
<feature type="transmembrane region" description="Helical" evidence="8">
    <location>
        <begin position="199"/>
        <end position="222"/>
    </location>
</feature>
<gene>
    <name evidence="9" type="ORF">US96_C0040G0001</name>
</gene>
<keyword evidence="3" id="KW-0813">Transport</keyword>
<keyword evidence="4" id="KW-1003">Cell membrane</keyword>
<feature type="transmembrane region" description="Helical" evidence="8">
    <location>
        <begin position="63"/>
        <end position="88"/>
    </location>
</feature>
<dbReference type="EMBL" id="LBUZ01000040">
    <property type="protein sequence ID" value="KKQ74109.1"/>
    <property type="molecule type" value="Genomic_DNA"/>
</dbReference>
<dbReference type="GO" id="GO:0005886">
    <property type="term" value="C:plasma membrane"/>
    <property type="evidence" value="ECO:0007669"/>
    <property type="project" value="UniProtKB-SubCell"/>
</dbReference>
<evidence type="ECO:0000256" key="1">
    <source>
        <dbReference type="ARBA" id="ARBA00004651"/>
    </source>
</evidence>
<dbReference type="Pfam" id="PF01594">
    <property type="entry name" value="AI-2E_transport"/>
    <property type="match status" value="1"/>
</dbReference>
<comment type="similarity">
    <text evidence="2">Belongs to the autoinducer-2 exporter (AI-2E) (TC 2.A.86) family.</text>
</comment>
<dbReference type="InterPro" id="IPR002549">
    <property type="entry name" value="AI-2E-like"/>
</dbReference>
<evidence type="ECO:0000256" key="6">
    <source>
        <dbReference type="ARBA" id="ARBA00022989"/>
    </source>
</evidence>
<organism evidence="9 10">
    <name type="scientific">Candidatus Woesebacteria bacterium GW2011_GWB1_38_5b</name>
    <dbReference type="NCBI Taxonomy" id="1618569"/>
    <lineage>
        <taxon>Bacteria</taxon>
        <taxon>Candidatus Woeseibacteriota</taxon>
    </lineage>
</organism>
<comment type="caution">
    <text evidence="9">The sequence shown here is derived from an EMBL/GenBank/DDBJ whole genome shotgun (WGS) entry which is preliminary data.</text>
</comment>
<feature type="non-terminal residue" evidence="9">
    <location>
        <position position="223"/>
    </location>
</feature>
<keyword evidence="7 8" id="KW-0472">Membrane</keyword>
<keyword evidence="5 8" id="KW-0812">Transmembrane</keyword>
<keyword evidence="6 8" id="KW-1133">Transmembrane helix</keyword>
<dbReference type="AlphaFoldDB" id="A0A0G0MK96"/>
<feature type="transmembrane region" description="Helical" evidence="8">
    <location>
        <begin position="9"/>
        <end position="27"/>
    </location>
</feature>
<evidence type="ECO:0000256" key="7">
    <source>
        <dbReference type="ARBA" id="ARBA00023136"/>
    </source>
</evidence>
<reference evidence="9 10" key="1">
    <citation type="journal article" date="2015" name="Nature">
        <title>rRNA introns, odd ribosomes, and small enigmatic genomes across a large radiation of phyla.</title>
        <authorList>
            <person name="Brown C.T."/>
            <person name="Hug L.A."/>
            <person name="Thomas B.C."/>
            <person name="Sharon I."/>
            <person name="Castelle C.J."/>
            <person name="Singh A."/>
            <person name="Wilkins M.J."/>
            <person name="Williams K.H."/>
            <person name="Banfield J.F."/>
        </authorList>
    </citation>
    <scope>NUCLEOTIDE SEQUENCE [LARGE SCALE GENOMIC DNA]</scope>
</reference>
<name>A0A0G0MK96_9BACT</name>
<protein>
    <submittedName>
        <fullName evidence="9">YubA</fullName>
    </submittedName>
</protein>
<evidence type="ECO:0000256" key="5">
    <source>
        <dbReference type="ARBA" id="ARBA00022692"/>
    </source>
</evidence>
<feature type="transmembrane region" description="Helical" evidence="8">
    <location>
        <begin position="33"/>
        <end position="51"/>
    </location>
</feature>
<proteinExistence type="inferred from homology"/>
<evidence type="ECO:0000256" key="4">
    <source>
        <dbReference type="ARBA" id="ARBA00022475"/>
    </source>
</evidence>
<evidence type="ECO:0000256" key="3">
    <source>
        <dbReference type="ARBA" id="ARBA00022448"/>
    </source>
</evidence>
<evidence type="ECO:0000313" key="10">
    <source>
        <dbReference type="Proteomes" id="UP000034181"/>
    </source>
</evidence>
<accession>A0A0G0MK96</accession>
<evidence type="ECO:0000313" key="9">
    <source>
        <dbReference type="EMBL" id="KKQ74109.1"/>
    </source>
</evidence>
<dbReference type="PANTHER" id="PTHR21716:SF53">
    <property type="entry name" value="PERMEASE PERM-RELATED"/>
    <property type="match status" value="1"/>
</dbReference>
<feature type="transmembrane region" description="Helical" evidence="8">
    <location>
        <begin position="140"/>
        <end position="159"/>
    </location>
</feature>
<dbReference type="Proteomes" id="UP000034181">
    <property type="component" value="Unassembled WGS sequence"/>
</dbReference>
<evidence type="ECO:0000256" key="2">
    <source>
        <dbReference type="ARBA" id="ARBA00009773"/>
    </source>
</evidence>